<dbReference type="SUPFAM" id="SSF56784">
    <property type="entry name" value="HAD-like"/>
    <property type="match status" value="1"/>
</dbReference>
<dbReference type="EC" id="3.1.3.18" evidence="3"/>
<dbReference type="GO" id="GO:0008967">
    <property type="term" value="F:phosphoglycolate phosphatase activity"/>
    <property type="evidence" value="ECO:0007669"/>
    <property type="project" value="UniProtKB-EC"/>
</dbReference>
<organism evidence="3">
    <name type="scientific">mine drainage metagenome</name>
    <dbReference type="NCBI Taxonomy" id="410659"/>
    <lineage>
        <taxon>unclassified sequences</taxon>
        <taxon>metagenomes</taxon>
        <taxon>ecological metagenomes</taxon>
    </lineage>
</organism>
<evidence type="ECO:0000313" key="3">
    <source>
        <dbReference type="EMBL" id="OIQ75936.1"/>
    </source>
</evidence>
<evidence type="ECO:0000256" key="2">
    <source>
        <dbReference type="ARBA" id="ARBA00022842"/>
    </source>
</evidence>
<reference evidence="3" key="1">
    <citation type="submission" date="2016-10" db="EMBL/GenBank/DDBJ databases">
        <title>Sequence of Gallionella enrichment culture.</title>
        <authorList>
            <person name="Poehlein A."/>
            <person name="Muehling M."/>
            <person name="Daniel R."/>
        </authorList>
    </citation>
    <scope>NUCLEOTIDE SEQUENCE</scope>
</reference>
<dbReference type="InterPro" id="IPR023214">
    <property type="entry name" value="HAD_sf"/>
</dbReference>
<keyword evidence="1 3" id="KW-0378">Hydrolase</keyword>
<dbReference type="PANTHER" id="PTHR46470">
    <property type="entry name" value="N-ACYLNEURAMINATE-9-PHOSPHATASE"/>
    <property type="match status" value="1"/>
</dbReference>
<keyword evidence="2" id="KW-0460">Magnesium</keyword>
<comment type="caution">
    <text evidence="3">The sequence shown here is derived from an EMBL/GenBank/DDBJ whole genome shotgun (WGS) entry which is preliminary data.</text>
</comment>
<gene>
    <name evidence="3" type="primary">gph_32</name>
    <name evidence="3" type="ORF">GALL_423880</name>
</gene>
<dbReference type="InterPro" id="IPR041492">
    <property type="entry name" value="HAD_2"/>
</dbReference>
<protein>
    <submittedName>
        <fullName evidence="3">Phosphoglycolate phosphatase</fullName>
        <ecNumber evidence="3">3.1.3.18</ecNumber>
    </submittedName>
</protein>
<accession>A0A1J5PYD3</accession>
<proteinExistence type="predicted"/>
<sequence length="95" mass="10168">MSEFFDSVLANGTLTAPKPDARAFVELSAAVGHSSDEVVYVGDDPHWDALAATAAGLRGVWLNREDRVGPEGIHTEVRTLDALAPAIQAWNRPIS</sequence>
<dbReference type="Gene3D" id="3.40.50.1000">
    <property type="entry name" value="HAD superfamily/HAD-like"/>
    <property type="match status" value="1"/>
</dbReference>
<dbReference type="AlphaFoldDB" id="A0A1J5PYD3"/>
<name>A0A1J5PYD3_9ZZZZ</name>
<dbReference type="PANTHER" id="PTHR46470:SF4">
    <property type="entry name" value="5-AMINO-6-(5-PHOSPHO-D-RIBITYLAMINO)URACIL PHOSPHATASE YIGB"/>
    <property type="match status" value="1"/>
</dbReference>
<evidence type="ECO:0000256" key="1">
    <source>
        <dbReference type="ARBA" id="ARBA00022801"/>
    </source>
</evidence>
<dbReference type="EMBL" id="MLJW01002011">
    <property type="protein sequence ID" value="OIQ75936.1"/>
    <property type="molecule type" value="Genomic_DNA"/>
</dbReference>
<dbReference type="InterPro" id="IPR036412">
    <property type="entry name" value="HAD-like_sf"/>
</dbReference>
<dbReference type="Pfam" id="PF13419">
    <property type="entry name" value="HAD_2"/>
    <property type="match status" value="1"/>
</dbReference>
<dbReference type="InterPro" id="IPR051400">
    <property type="entry name" value="HAD-like_hydrolase"/>
</dbReference>